<protein>
    <recommendedName>
        <fullName evidence="4">Tubby C-terminal domain-containing protein</fullName>
    </recommendedName>
</protein>
<dbReference type="KEGG" id="tva:5466865"/>
<sequence>MSSKSSSSLHAPEEKSKNEESESQDVPLDISNDESSSSDVVISKKTTKRRENPKSNKARVKRKRNRQQTPRNPSISDSGSSEDNKNEQKEQPKPISEPINPPAESAKENPRIISSKPQEDDAVSIVISQPEPVKSISYALIRKKSRLKAVFTFEFTKVPLENEVQAAQGDEVIISAKCKGRHPKSAIAIKNGPEVHMSQPCDLYMIPENSSTEFKLRKSAIDGPILMSAQVTHNMQNLLRPRLITINIEEESGIPKQVLVTRTPKMLRNGMFALDFHNHFTLPSEKNAIFFDQSKGQNSPDLCSVRKTGTDTLEIIASEKLPDLIVFSIGLIMYTANLDV</sequence>
<evidence type="ECO:0000313" key="2">
    <source>
        <dbReference type="EMBL" id="EAY21317.1"/>
    </source>
</evidence>
<feature type="compositionally biased region" description="Basic and acidic residues" evidence="1">
    <location>
        <begin position="11"/>
        <end position="20"/>
    </location>
</feature>
<feature type="compositionally biased region" description="Polar residues" evidence="1">
    <location>
        <begin position="67"/>
        <end position="81"/>
    </location>
</feature>
<name>A2DE99_TRIV3</name>
<feature type="region of interest" description="Disordered" evidence="1">
    <location>
        <begin position="1"/>
        <end position="109"/>
    </location>
</feature>
<dbReference type="SMR" id="A2DE99"/>
<dbReference type="RefSeq" id="XP_001582303.1">
    <property type="nucleotide sequence ID" value="XM_001582253.1"/>
</dbReference>
<evidence type="ECO:0000256" key="1">
    <source>
        <dbReference type="SAM" id="MobiDB-lite"/>
    </source>
</evidence>
<reference evidence="2" key="1">
    <citation type="submission" date="2006-10" db="EMBL/GenBank/DDBJ databases">
        <authorList>
            <person name="Amadeo P."/>
            <person name="Zhao Q."/>
            <person name="Wortman J."/>
            <person name="Fraser-Liggett C."/>
            <person name="Carlton J."/>
        </authorList>
    </citation>
    <scope>NUCLEOTIDE SEQUENCE</scope>
    <source>
        <strain evidence="2">G3</strain>
    </source>
</reference>
<organism evidence="2 3">
    <name type="scientific">Trichomonas vaginalis (strain ATCC PRA-98 / G3)</name>
    <dbReference type="NCBI Taxonomy" id="412133"/>
    <lineage>
        <taxon>Eukaryota</taxon>
        <taxon>Metamonada</taxon>
        <taxon>Parabasalia</taxon>
        <taxon>Trichomonadida</taxon>
        <taxon>Trichomonadidae</taxon>
        <taxon>Trichomonas</taxon>
    </lineage>
</organism>
<gene>
    <name evidence="2" type="ORF">TVAG_166920</name>
</gene>
<feature type="compositionally biased region" description="Basic residues" evidence="1">
    <location>
        <begin position="56"/>
        <end position="66"/>
    </location>
</feature>
<keyword evidence="3" id="KW-1185">Reference proteome</keyword>
<dbReference type="InParanoid" id="A2DE99"/>
<evidence type="ECO:0000313" key="3">
    <source>
        <dbReference type="Proteomes" id="UP000001542"/>
    </source>
</evidence>
<dbReference type="VEuPathDB" id="TrichDB:TVAG_166920"/>
<accession>A2DE99</accession>
<evidence type="ECO:0008006" key="4">
    <source>
        <dbReference type="Google" id="ProtNLM"/>
    </source>
</evidence>
<proteinExistence type="predicted"/>
<reference evidence="2" key="2">
    <citation type="journal article" date="2007" name="Science">
        <title>Draft genome sequence of the sexually transmitted pathogen Trichomonas vaginalis.</title>
        <authorList>
            <person name="Carlton J.M."/>
            <person name="Hirt R.P."/>
            <person name="Silva J.C."/>
            <person name="Delcher A.L."/>
            <person name="Schatz M."/>
            <person name="Zhao Q."/>
            <person name="Wortman J.R."/>
            <person name="Bidwell S.L."/>
            <person name="Alsmark U.C.M."/>
            <person name="Besteiro S."/>
            <person name="Sicheritz-Ponten T."/>
            <person name="Noel C.J."/>
            <person name="Dacks J.B."/>
            <person name="Foster P.G."/>
            <person name="Simillion C."/>
            <person name="Van de Peer Y."/>
            <person name="Miranda-Saavedra D."/>
            <person name="Barton G.J."/>
            <person name="Westrop G.D."/>
            <person name="Mueller S."/>
            <person name="Dessi D."/>
            <person name="Fiori P.L."/>
            <person name="Ren Q."/>
            <person name="Paulsen I."/>
            <person name="Zhang H."/>
            <person name="Bastida-Corcuera F.D."/>
            <person name="Simoes-Barbosa A."/>
            <person name="Brown M.T."/>
            <person name="Hayes R.D."/>
            <person name="Mukherjee M."/>
            <person name="Okumura C.Y."/>
            <person name="Schneider R."/>
            <person name="Smith A.J."/>
            <person name="Vanacova S."/>
            <person name="Villalvazo M."/>
            <person name="Haas B.J."/>
            <person name="Pertea M."/>
            <person name="Feldblyum T.V."/>
            <person name="Utterback T.R."/>
            <person name="Shu C.L."/>
            <person name="Osoegawa K."/>
            <person name="de Jong P.J."/>
            <person name="Hrdy I."/>
            <person name="Horvathova L."/>
            <person name="Zubacova Z."/>
            <person name="Dolezal P."/>
            <person name="Malik S.B."/>
            <person name="Logsdon J.M. Jr."/>
            <person name="Henze K."/>
            <person name="Gupta A."/>
            <person name="Wang C.C."/>
            <person name="Dunne R.L."/>
            <person name="Upcroft J.A."/>
            <person name="Upcroft P."/>
            <person name="White O."/>
            <person name="Salzberg S.L."/>
            <person name="Tang P."/>
            <person name="Chiu C.-H."/>
            <person name="Lee Y.-S."/>
            <person name="Embley T.M."/>
            <person name="Coombs G.H."/>
            <person name="Mottram J.C."/>
            <person name="Tachezy J."/>
            <person name="Fraser-Liggett C.M."/>
            <person name="Johnson P.J."/>
        </authorList>
    </citation>
    <scope>NUCLEOTIDE SEQUENCE [LARGE SCALE GENOMIC DNA]</scope>
    <source>
        <strain evidence="2">G3</strain>
    </source>
</reference>
<dbReference type="Proteomes" id="UP000001542">
    <property type="component" value="Unassembled WGS sequence"/>
</dbReference>
<feature type="compositionally biased region" description="Basic and acidic residues" evidence="1">
    <location>
        <begin position="82"/>
        <end position="92"/>
    </location>
</feature>
<dbReference type="OrthoDB" id="10610544at2759"/>
<dbReference type="VEuPathDB" id="TrichDB:TVAGG3_0175760"/>
<dbReference type="EMBL" id="DS113191">
    <property type="protein sequence ID" value="EAY21317.1"/>
    <property type="molecule type" value="Genomic_DNA"/>
</dbReference>
<dbReference type="AlphaFoldDB" id="A2DE99"/>